<dbReference type="PANTHER" id="PTHR14362:SF2">
    <property type="entry name" value="COILED-COIL DOMAIN-CONTAINING PROTEIN 81"/>
    <property type="match status" value="1"/>
</dbReference>
<feature type="non-terminal residue" evidence="2">
    <location>
        <position position="1"/>
    </location>
</feature>
<comment type="caution">
    <text evidence="2">The sequence shown here is derived from an EMBL/GenBank/DDBJ whole genome shotgun (WGS) entry which is preliminary data.</text>
</comment>
<keyword evidence="3" id="KW-1185">Reference proteome</keyword>
<dbReference type="OrthoDB" id="125906at2759"/>
<reference evidence="2 3" key="1">
    <citation type="submission" date="2019-09" db="EMBL/GenBank/DDBJ databases">
        <title>Bird 10,000 Genomes (B10K) Project - Family phase.</title>
        <authorList>
            <person name="Zhang G."/>
        </authorList>
    </citation>
    <scope>NUCLEOTIDE SEQUENCE [LARGE SCALE GENOMIC DNA]</scope>
    <source>
        <strain evidence="2">B10K-DU-001-21</strain>
        <tissue evidence="2">Muscle</tissue>
    </source>
</reference>
<dbReference type="InterPro" id="IPR026295">
    <property type="entry name" value="CCD81"/>
</dbReference>
<gene>
    <name evidence="2" type="primary">Ccdc81_0</name>
    <name evidence="2" type="ORF">BARMAR_R14619</name>
</gene>
<dbReference type="AlphaFoldDB" id="A0A7K9ENG4"/>
<accession>A0A7K9ENG4</accession>
<sequence>LLQGVRIPTLGSFEVIPQQVQVGKEVLTIPKPTFRLARNLVDVHDLPDDKDLLPGNKELEPLKYFKAASAVAVSRRKVEICVEGTTSLLWQCLAKGHNVALVLKDLG</sequence>
<dbReference type="EMBL" id="VWZK01017428">
    <property type="protein sequence ID" value="NXG78290.1"/>
    <property type="molecule type" value="Genomic_DNA"/>
</dbReference>
<evidence type="ECO:0000313" key="2">
    <source>
        <dbReference type="EMBL" id="NXG78290.1"/>
    </source>
</evidence>
<name>A0A7K9ENG4_BARMA</name>
<evidence type="ECO:0000259" key="1">
    <source>
        <dbReference type="Pfam" id="PF18289"/>
    </source>
</evidence>
<proteinExistence type="predicted"/>
<dbReference type="Pfam" id="PF18289">
    <property type="entry name" value="HU-CCDC81_euk_2"/>
    <property type="match status" value="1"/>
</dbReference>
<organism evidence="2 3">
    <name type="scientific">Baryphthengus martii</name>
    <name type="common">Rufous motmot</name>
    <dbReference type="NCBI Taxonomy" id="176943"/>
    <lineage>
        <taxon>Eukaryota</taxon>
        <taxon>Metazoa</taxon>
        <taxon>Chordata</taxon>
        <taxon>Craniata</taxon>
        <taxon>Vertebrata</taxon>
        <taxon>Euteleostomi</taxon>
        <taxon>Archelosauria</taxon>
        <taxon>Archosauria</taxon>
        <taxon>Dinosauria</taxon>
        <taxon>Saurischia</taxon>
        <taxon>Theropoda</taxon>
        <taxon>Coelurosauria</taxon>
        <taxon>Aves</taxon>
        <taxon>Neognathae</taxon>
        <taxon>Neoaves</taxon>
        <taxon>Telluraves</taxon>
        <taxon>Coraciimorphae</taxon>
        <taxon>Coraciiformes</taxon>
        <taxon>Momotidae</taxon>
        <taxon>Baryphthengus</taxon>
    </lineage>
</organism>
<protein>
    <submittedName>
        <fullName evidence="2">CCD81 protein</fullName>
    </submittedName>
</protein>
<dbReference type="PANTHER" id="PTHR14362">
    <property type="entry name" value="COILED-COIL DOMAIN-CONTAINING PROTEIN 81"/>
    <property type="match status" value="1"/>
</dbReference>
<dbReference type="Proteomes" id="UP000578343">
    <property type="component" value="Unassembled WGS sequence"/>
</dbReference>
<evidence type="ECO:0000313" key="3">
    <source>
        <dbReference type="Proteomes" id="UP000578343"/>
    </source>
</evidence>
<dbReference type="InterPro" id="IPR040673">
    <property type="entry name" value="CCDC81_HU_dom_2"/>
</dbReference>
<feature type="non-terminal residue" evidence="2">
    <location>
        <position position="107"/>
    </location>
</feature>
<feature type="domain" description="CCDC81 HU" evidence="1">
    <location>
        <begin position="59"/>
        <end position="107"/>
    </location>
</feature>
<dbReference type="GO" id="GO:0005815">
    <property type="term" value="C:microtubule organizing center"/>
    <property type="evidence" value="ECO:0007669"/>
    <property type="project" value="TreeGrafter"/>
</dbReference>